<keyword evidence="2" id="KW-1185">Reference proteome</keyword>
<dbReference type="Proteomes" id="UP001227268">
    <property type="component" value="Unassembled WGS sequence"/>
</dbReference>
<reference evidence="1" key="1">
    <citation type="submission" date="2023-04" db="EMBL/GenBank/DDBJ databases">
        <title>Draft Genome sequencing of Naganishia species isolated from polar environments using Oxford Nanopore Technology.</title>
        <authorList>
            <person name="Leo P."/>
            <person name="Venkateswaran K."/>
        </authorList>
    </citation>
    <scope>NUCLEOTIDE SEQUENCE</scope>
    <source>
        <strain evidence="1">MNA-CCFEE 5423</strain>
    </source>
</reference>
<dbReference type="EMBL" id="JASBWT010000002">
    <property type="protein sequence ID" value="KAJ9107301.1"/>
    <property type="molecule type" value="Genomic_DNA"/>
</dbReference>
<proteinExistence type="predicted"/>
<accession>A0ACC2W797</accession>
<sequence length="281" mass="31548">MLLRLHHISRISCRRTPNASCNTTQWRAYSDSAEDSIKRLQNAFQTPGSPFYLAPGERGPSEPHDWPEHDTASAFMEDHTESEVESGLGDASVSSSAGVESVVQQRPSPSEPTAAQKASQKVEHHSTYLGWPHNLPQYTLTRSQGASYARKHGFDTESMVEWPVAWGEQDQFRHVNNVAFARYFETARVRAMQAFEPFMSPQTFQEFMLVIMSRPTDINPQKSSFGLRQAAWSLEQGKVVAECTSVQVMYDFKGLKKGVMTEEVKRALDVIAGRCLKTDDA</sequence>
<protein>
    <submittedName>
        <fullName evidence="1">Uncharacterized protein</fullName>
    </submittedName>
</protein>
<comment type="caution">
    <text evidence="1">The sequence shown here is derived from an EMBL/GenBank/DDBJ whole genome shotgun (WGS) entry which is preliminary data.</text>
</comment>
<evidence type="ECO:0000313" key="1">
    <source>
        <dbReference type="EMBL" id="KAJ9107301.1"/>
    </source>
</evidence>
<evidence type="ECO:0000313" key="2">
    <source>
        <dbReference type="Proteomes" id="UP001227268"/>
    </source>
</evidence>
<gene>
    <name evidence="1" type="ORF">QFC21_000751</name>
</gene>
<organism evidence="1 2">
    <name type="scientific">Naganishia friedmannii</name>
    <dbReference type="NCBI Taxonomy" id="89922"/>
    <lineage>
        <taxon>Eukaryota</taxon>
        <taxon>Fungi</taxon>
        <taxon>Dikarya</taxon>
        <taxon>Basidiomycota</taxon>
        <taxon>Agaricomycotina</taxon>
        <taxon>Tremellomycetes</taxon>
        <taxon>Filobasidiales</taxon>
        <taxon>Filobasidiaceae</taxon>
        <taxon>Naganishia</taxon>
    </lineage>
</organism>
<name>A0ACC2W797_9TREE</name>